<accession>A0A2N9L2J3</accession>
<name>A0A2N9L2J3_9BACT</name>
<sequence>MLTIEQRLQHLEDEAAIRDLAARFADAATRADYETIRSLFTADAVFTIGEPFAVTCKGIDEIVALIHKLRDGKDFFVEFIHSGLIQLDGNTASARWLLREVGLGSAKSGPGKSYYNNFGFFIDELEKVDGKWLFKTRTYPYLYLDTDPFTGKGVALNADISFT</sequence>
<proteinExistence type="predicted"/>
<dbReference type="SUPFAM" id="SSF54427">
    <property type="entry name" value="NTF2-like"/>
    <property type="match status" value="1"/>
</dbReference>
<dbReference type="OrthoDB" id="1492465at2"/>
<evidence type="ECO:0000313" key="3">
    <source>
        <dbReference type="Proteomes" id="UP000239735"/>
    </source>
</evidence>
<gene>
    <name evidence="2" type="ORF">SBA5_1010025</name>
</gene>
<dbReference type="Proteomes" id="UP000239735">
    <property type="component" value="Unassembled WGS sequence"/>
</dbReference>
<dbReference type="InterPro" id="IPR032710">
    <property type="entry name" value="NTF2-like_dom_sf"/>
</dbReference>
<organism evidence="2 3">
    <name type="scientific">Candidatus Sulfuritelmatomonas gaucii</name>
    <dbReference type="NCBI Taxonomy" id="2043161"/>
    <lineage>
        <taxon>Bacteria</taxon>
        <taxon>Pseudomonadati</taxon>
        <taxon>Acidobacteriota</taxon>
        <taxon>Terriglobia</taxon>
        <taxon>Terriglobales</taxon>
        <taxon>Acidobacteriaceae</taxon>
        <taxon>Candidatus Sulfuritelmatomonas</taxon>
    </lineage>
</organism>
<dbReference type="EMBL" id="OKRB01000004">
    <property type="protein sequence ID" value="SPE17542.1"/>
    <property type="molecule type" value="Genomic_DNA"/>
</dbReference>
<reference evidence="3" key="1">
    <citation type="submission" date="2018-02" db="EMBL/GenBank/DDBJ databases">
        <authorList>
            <person name="Hausmann B."/>
        </authorList>
    </citation>
    <scope>NUCLEOTIDE SEQUENCE [LARGE SCALE GENOMIC DNA]</scope>
    <source>
        <strain evidence="3">Peat soil MAG SbA5</strain>
    </source>
</reference>
<dbReference type="Pfam" id="PF13577">
    <property type="entry name" value="SnoaL_4"/>
    <property type="match status" value="1"/>
</dbReference>
<evidence type="ECO:0000313" key="2">
    <source>
        <dbReference type="EMBL" id="SPE17542.1"/>
    </source>
</evidence>
<dbReference type="InterPro" id="IPR037401">
    <property type="entry name" value="SnoaL-like"/>
</dbReference>
<feature type="domain" description="SnoaL-like" evidence="1">
    <location>
        <begin position="9"/>
        <end position="138"/>
    </location>
</feature>
<dbReference type="Gene3D" id="3.10.450.50">
    <property type="match status" value="1"/>
</dbReference>
<evidence type="ECO:0000259" key="1">
    <source>
        <dbReference type="Pfam" id="PF13577"/>
    </source>
</evidence>
<protein>
    <recommendedName>
        <fullName evidence="1">SnoaL-like domain-containing protein</fullName>
    </recommendedName>
</protein>
<dbReference type="AlphaFoldDB" id="A0A2N9L2J3"/>